<name>A0ABR9RUN5_9ACTN</name>
<evidence type="ECO:0000313" key="1">
    <source>
        <dbReference type="EMBL" id="MBE7324902.1"/>
    </source>
</evidence>
<organism evidence="1 2">
    <name type="scientific">Nocardioides malaquae</name>
    <dbReference type="NCBI Taxonomy" id="2773426"/>
    <lineage>
        <taxon>Bacteria</taxon>
        <taxon>Bacillati</taxon>
        <taxon>Actinomycetota</taxon>
        <taxon>Actinomycetes</taxon>
        <taxon>Propionibacteriales</taxon>
        <taxon>Nocardioidaceae</taxon>
        <taxon>Nocardioides</taxon>
    </lineage>
</organism>
<dbReference type="Proteomes" id="UP000756387">
    <property type="component" value="Unassembled WGS sequence"/>
</dbReference>
<proteinExistence type="predicted"/>
<evidence type="ECO:0000313" key="2">
    <source>
        <dbReference type="Proteomes" id="UP000756387"/>
    </source>
</evidence>
<accession>A0ABR9RUN5</accession>
<dbReference type="EMBL" id="JADCSA010000008">
    <property type="protein sequence ID" value="MBE7324902.1"/>
    <property type="molecule type" value="Genomic_DNA"/>
</dbReference>
<keyword evidence="2" id="KW-1185">Reference proteome</keyword>
<gene>
    <name evidence="1" type="ORF">IEQ44_09560</name>
</gene>
<dbReference type="RefSeq" id="WP_193638242.1">
    <property type="nucleotide sequence ID" value="NZ_JADCSA010000008.1"/>
</dbReference>
<comment type="caution">
    <text evidence="1">The sequence shown here is derived from an EMBL/GenBank/DDBJ whole genome shotgun (WGS) entry which is preliminary data.</text>
</comment>
<protein>
    <submittedName>
        <fullName evidence="1">Uncharacterized protein</fullName>
    </submittedName>
</protein>
<sequence>MVAHKKGSPEARPAVVPAPGQAVVVRLDGRDVVVWWGRGPGDREVLAARDGRVMTWESVEAAVAHAEESEWEVDWDAGISSDQATLMDFTGAQRRLESERAPVAPQSAMFLWNFATDVAHTLGLPFNDKGRLADECYDKLTRATMPDHFGLVDHRLQWTPAEFKVVRRIMGEAVHVVRLGLGLAKQRGARPDEATRPR</sequence>
<reference evidence="1 2" key="1">
    <citation type="submission" date="2020-10" db="EMBL/GenBank/DDBJ databases">
        <title>Nocardioides sp. isolated from sludge.</title>
        <authorList>
            <person name="Zhang X."/>
        </authorList>
    </citation>
    <scope>NUCLEOTIDE SEQUENCE [LARGE SCALE GENOMIC DNA]</scope>
    <source>
        <strain evidence="1 2">Y6</strain>
    </source>
</reference>